<comment type="caution">
    <text evidence="2">The sequence shown here is derived from an EMBL/GenBank/DDBJ whole genome shotgun (WGS) entry which is preliminary data.</text>
</comment>
<evidence type="ECO:0000256" key="1">
    <source>
        <dbReference type="SAM" id="MobiDB-lite"/>
    </source>
</evidence>
<name>A0A179GWZ7_PURLI</name>
<dbReference type="EMBL" id="LSBH01000003">
    <property type="protein sequence ID" value="OAQ82495.1"/>
    <property type="molecule type" value="Genomic_DNA"/>
</dbReference>
<evidence type="ECO:0000313" key="2">
    <source>
        <dbReference type="EMBL" id="OAQ82495.1"/>
    </source>
</evidence>
<feature type="region of interest" description="Disordered" evidence="1">
    <location>
        <begin position="53"/>
        <end position="78"/>
    </location>
</feature>
<evidence type="ECO:0000313" key="3">
    <source>
        <dbReference type="Proteomes" id="UP000078240"/>
    </source>
</evidence>
<sequence>MSRGRRYGPMRCCARLPIPVRHERHGPEELPHETRVRNCKHRLAVFTCHSSVRGGPPASAATVRGSRRQAGEGDGGNQIIRGSAGVWWDSCLTDLTACGSWQGDQGEVCNCEAGSPGQSNGASA</sequence>
<accession>A0A179GWZ7</accession>
<protein>
    <submittedName>
        <fullName evidence="2">Uncharacterized protein</fullName>
    </submittedName>
</protein>
<organism evidence="2 3">
    <name type="scientific">Purpureocillium lilacinum</name>
    <name type="common">Paecilomyces lilacinus</name>
    <dbReference type="NCBI Taxonomy" id="33203"/>
    <lineage>
        <taxon>Eukaryota</taxon>
        <taxon>Fungi</taxon>
        <taxon>Dikarya</taxon>
        <taxon>Ascomycota</taxon>
        <taxon>Pezizomycotina</taxon>
        <taxon>Sordariomycetes</taxon>
        <taxon>Hypocreomycetidae</taxon>
        <taxon>Hypocreales</taxon>
        <taxon>Ophiocordycipitaceae</taxon>
        <taxon>Purpureocillium</taxon>
    </lineage>
</organism>
<proteinExistence type="predicted"/>
<reference evidence="2 3" key="1">
    <citation type="submission" date="2016-01" db="EMBL/GenBank/DDBJ databases">
        <title>Biosynthesis of antibiotic leucinostatins and their inhibition on Phytophthora in bio-control Purpureocillium lilacinum.</title>
        <authorList>
            <person name="Wang G."/>
            <person name="Liu Z."/>
            <person name="Lin R."/>
            <person name="Li E."/>
            <person name="Mao Z."/>
            <person name="Ling J."/>
            <person name="Yin W."/>
            <person name="Xie B."/>
        </authorList>
    </citation>
    <scope>NUCLEOTIDE SEQUENCE [LARGE SCALE GENOMIC DNA]</scope>
    <source>
        <strain evidence="2">PLBJ-1</strain>
    </source>
</reference>
<dbReference type="AlphaFoldDB" id="A0A179GWZ7"/>
<dbReference type="Proteomes" id="UP000078240">
    <property type="component" value="Unassembled WGS sequence"/>
</dbReference>
<gene>
    <name evidence="2" type="ORF">VFPBJ_05080</name>
</gene>